<accession>A0A501XPI6</accession>
<dbReference type="NCBIfam" id="NF033808">
    <property type="entry name" value="copper_CopD"/>
    <property type="match status" value="1"/>
</dbReference>
<sequence>MGDPGLTAVRFLLYAALGLSFGLLLFPMHALPAGSRDRAVRRARPLLVLLAATGLLASLAGLAVLAGGMLGLPLSQVGLDEIATILALPGLGTSIVVRIAALALLVALLLLAPGRRWMMALSAGVALSSLAWAGHGASGGRLHLAATVLHLLAAGLWLGAIAGYLLMMRYAGRDELAAALGRFAGTGGVIVGLLLVSGAVNALMIAGWPLPAGFLGSPWTMLLALKLALFAGMMGLAALHRFRLVPALAAGERVNSLRFSLATELALGCGVLILVSILGQVSPAA</sequence>
<protein>
    <submittedName>
        <fullName evidence="8">Copper homeostasis membrane protein CopD</fullName>
    </submittedName>
</protein>
<dbReference type="OrthoDB" id="7507614at2"/>
<comment type="caution">
    <text evidence="8">The sequence shown here is derived from an EMBL/GenBank/DDBJ whole genome shotgun (WGS) entry which is preliminary data.</text>
</comment>
<evidence type="ECO:0000256" key="2">
    <source>
        <dbReference type="ARBA" id="ARBA00022475"/>
    </source>
</evidence>
<dbReference type="InterPro" id="IPR047689">
    <property type="entry name" value="CopD"/>
</dbReference>
<keyword evidence="9" id="KW-1185">Reference proteome</keyword>
<reference evidence="8 9" key="1">
    <citation type="submission" date="2019-06" db="EMBL/GenBank/DDBJ databases">
        <authorList>
            <person name="Lee I."/>
            <person name="Jang G.I."/>
            <person name="Hwang C.Y."/>
        </authorList>
    </citation>
    <scope>NUCLEOTIDE SEQUENCE [LARGE SCALE GENOMIC DNA]</scope>
    <source>
        <strain evidence="8 9">PAMC 28131</strain>
    </source>
</reference>
<feature type="transmembrane region" description="Helical" evidence="6">
    <location>
        <begin position="219"/>
        <end position="239"/>
    </location>
</feature>
<evidence type="ECO:0000256" key="5">
    <source>
        <dbReference type="ARBA" id="ARBA00023136"/>
    </source>
</evidence>
<evidence type="ECO:0000256" key="4">
    <source>
        <dbReference type="ARBA" id="ARBA00022989"/>
    </source>
</evidence>
<evidence type="ECO:0000256" key="1">
    <source>
        <dbReference type="ARBA" id="ARBA00004651"/>
    </source>
</evidence>
<evidence type="ECO:0000259" key="7">
    <source>
        <dbReference type="Pfam" id="PF05425"/>
    </source>
</evidence>
<dbReference type="EMBL" id="VFSU01000017">
    <property type="protein sequence ID" value="TPE62612.1"/>
    <property type="molecule type" value="Genomic_DNA"/>
</dbReference>
<dbReference type="InterPro" id="IPR032694">
    <property type="entry name" value="CopC/D"/>
</dbReference>
<gene>
    <name evidence="8" type="primary">copD</name>
    <name evidence="8" type="ORF">FJQ54_05330</name>
</gene>
<proteinExistence type="predicted"/>
<dbReference type="Pfam" id="PF05425">
    <property type="entry name" value="CopD"/>
    <property type="match status" value="1"/>
</dbReference>
<keyword evidence="5 6" id="KW-0472">Membrane</keyword>
<dbReference type="RefSeq" id="WP_140927384.1">
    <property type="nucleotide sequence ID" value="NZ_VFSU01000017.1"/>
</dbReference>
<feature type="transmembrane region" description="Helical" evidence="6">
    <location>
        <begin position="259"/>
        <end position="279"/>
    </location>
</feature>
<feature type="transmembrane region" description="Helical" evidence="6">
    <location>
        <begin position="179"/>
        <end position="207"/>
    </location>
</feature>
<comment type="subcellular location">
    <subcellularLocation>
        <location evidence="1">Cell membrane</location>
        <topology evidence="1">Multi-pass membrane protein</topology>
    </subcellularLocation>
</comment>
<name>A0A501XPI6_9SPHN</name>
<feature type="domain" description="Copper resistance protein D" evidence="7">
    <location>
        <begin position="178"/>
        <end position="278"/>
    </location>
</feature>
<organism evidence="8 9">
    <name type="scientific">Sandaracinobacter neustonicus</name>
    <dbReference type="NCBI Taxonomy" id="1715348"/>
    <lineage>
        <taxon>Bacteria</taxon>
        <taxon>Pseudomonadati</taxon>
        <taxon>Pseudomonadota</taxon>
        <taxon>Alphaproteobacteria</taxon>
        <taxon>Sphingomonadales</taxon>
        <taxon>Sphingosinicellaceae</taxon>
        <taxon>Sandaracinobacter</taxon>
    </lineage>
</organism>
<dbReference type="InterPro" id="IPR008457">
    <property type="entry name" value="Cu-R_CopD_dom"/>
</dbReference>
<evidence type="ECO:0000256" key="3">
    <source>
        <dbReference type="ARBA" id="ARBA00022692"/>
    </source>
</evidence>
<evidence type="ECO:0000313" key="9">
    <source>
        <dbReference type="Proteomes" id="UP000319897"/>
    </source>
</evidence>
<evidence type="ECO:0000313" key="8">
    <source>
        <dbReference type="EMBL" id="TPE62612.1"/>
    </source>
</evidence>
<dbReference type="Proteomes" id="UP000319897">
    <property type="component" value="Unassembled WGS sequence"/>
</dbReference>
<feature type="transmembrane region" description="Helical" evidence="6">
    <location>
        <begin position="117"/>
        <end position="135"/>
    </location>
</feature>
<keyword evidence="3 6" id="KW-0812">Transmembrane</keyword>
<keyword evidence="4 6" id="KW-1133">Transmembrane helix</keyword>
<feature type="transmembrane region" description="Helical" evidence="6">
    <location>
        <begin position="46"/>
        <end position="70"/>
    </location>
</feature>
<dbReference type="GO" id="GO:0005886">
    <property type="term" value="C:plasma membrane"/>
    <property type="evidence" value="ECO:0007669"/>
    <property type="project" value="UniProtKB-SubCell"/>
</dbReference>
<keyword evidence="2" id="KW-1003">Cell membrane</keyword>
<dbReference type="PANTHER" id="PTHR34820">
    <property type="entry name" value="INNER MEMBRANE PROTEIN YEBZ"/>
    <property type="match status" value="1"/>
</dbReference>
<feature type="transmembrane region" description="Helical" evidence="6">
    <location>
        <begin position="82"/>
        <end position="110"/>
    </location>
</feature>
<feature type="transmembrane region" description="Helical" evidence="6">
    <location>
        <begin position="12"/>
        <end position="34"/>
    </location>
</feature>
<dbReference type="AlphaFoldDB" id="A0A501XPI6"/>
<evidence type="ECO:0000256" key="6">
    <source>
        <dbReference type="SAM" id="Phobius"/>
    </source>
</evidence>
<feature type="transmembrane region" description="Helical" evidence="6">
    <location>
        <begin position="147"/>
        <end position="167"/>
    </location>
</feature>
<dbReference type="PANTHER" id="PTHR34820:SF4">
    <property type="entry name" value="INNER MEMBRANE PROTEIN YEBZ"/>
    <property type="match status" value="1"/>
</dbReference>
<dbReference type="GO" id="GO:0006825">
    <property type="term" value="P:copper ion transport"/>
    <property type="evidence" value="ECO:0007669"/>
    <property type="project" value="InterPro"/>
</dbReference>